<evidence type="ECO:0000313" key="1">
    <source>
        <dbReference type="EMBL" id="MCY6369179.1"/>
    </source>
</evidence>
<reference evidence="1" key="1">
    <citation type="submission" date="2022-12" db="EMBL/GenBank/DDBJ databases">
        <authorList>
            <person name="Wang J."/>
        </authorList>
    </citation>
    <scope>NUCLEOTIDE SEQUENCE</scope>
    <source>
        <strain evidence="1">HY-42-06</strain>
    </source>
</reference>
<sequence length="119" mass="13735">MNIDLNSEDIQPILVVGVDSEKSTFDNITFKVEEFEEGIISYLTIKEIEELLEEVIPYISEEEYNSFVKNNTSLLYLIYDIEEISVFLAASEVIERADNYKKREKKILQRAGVDFSIVG</sequence>
<dbReference type="EMBL" id="JAPQES010000001">
    <property type="protein sequence ID" value="MCY6369179.1"/>
    <property type="molecule type" value="Genomic_DNA"/>
</dbReference>
<gene>
    <name evidence="1" type="ORF">OXH55_00795</name>
</gene>
<keyword evidence="2" id="KW-1185">Reference proteome</keyword>
<comment type="caution">
    <text evidence="1">The sequence shown here is derived from an EMBL/GenBank/DDBJ whole genome shotgun (WGS) entry which is preliminary data.</text>
</comment>
<dbReference type="Proteomes" id="UP001079657">
    <property type="component" value="Unassembled WGS sequence"/>
</dbReference>
<proteinExistence type="predicted"/>
<evidence type="ECO:0000313" key="2">
    <source>
        <dbReference type="Proteomes" id="UP001079657"/>
    </source>
</evidence>
<organism evidence="1 2">
    <name type="scientific">Clostridium ganghwense</name>
    <dbReference type="NCBI Taxonomy" id="312089"/>
    <lineage>
        <taxon>Bacteria</taxon>
        <taxon>Bacillati</taxon>
        <taxon>Bacillota</taxon>
        <taxon>Clostridia</taxon>
        <taxon>Eubacteriales</taxon>
        <taxon>Clostridiaceae</taxon>
        <taxon>Clostridium</taxon>
    </lineage>
</organism>
<dbReference type="RefSeq" id="WP_268047498.1">
    <property type="nucleotide sequence ID" value="NZ_JAPQES010000001.1"/>
</dbReference>
<accession>A0ABT4CMF5</accession>
<protein>
    <submittedName>
        <fullName evidence="1">Uncharacterized protein</fullName>
    </submittedName>
</protein>
<name>A0ABT4CMF5_9CLOT</name>